<dbReference type="Proteomes" id="UP000078558">
    <property type="component" value="Chromosome I"/>
</dbReference>
<evidence type="ECO:0000256" key="5">
    <source>
        <dbReference type="ARBA" id="ARBA00023136"/>
    </source>
</evidence>
<dbReference type="RefSeq" id="WP_067755177.1">
    <property type="nucleotide sequence ID" value="NZ_LT907988.1"/>
</dbReference>
<feature type="transmembrane region" description="Helical" evidence="6">
    <location>
        <begin position="292"/>
        <end position="310"/>
    </location>
</feature>
<sequence length="314" mass="33905">MNPESGPGGAASRVILSARSIGILLAALGAILFAAKAVVVKLTYRYDVDAVTVIAFRMAFSLPFFLAIGWYEARRARRGLQPRLTRRDSLQLAALGLMGYYLSSFLDFIGLQYISAGLERLILFLAPTMVLLISAFWLGRQISRAQWVALALSYAGVVLVFAHDVSFGGDHVLKGSLFVLGSALTYALYLIGSGELIAKVGATRLVAYAMTVSSLACIVQFFVVHGTSQVIQPMPVYSWSVVHATLNTVAPVFMIMWAVARVGAPTTSQVGMIGPVSVLFLAAWLLDEPITVWQLAGTVLVMAGVFVLSVRRKR</sequence>
<reference evidence="8 10" key="1">
    <citation type="submission" date="2016-06" db="EMBL/GenBank/DDBJ databases">
        <authorList>
            <person name="Kjaerup R.B."/>
            <person name="Dalgaard T.S."/>
            <person name="Juul-Madsen H.R."/>
        </authorList>
    </citation>
    <scope>NUCLEOTIDE SEQUENCE [LARGE SCALE GENOMIC DNA]</scope>
    <source>
        <strain evidence="8">Orrdi1</strain>
    </source>
</reference>
<dbReference type="PANTHER" id="PTHR42920:SF5">
    <property type="entry name" value="EAMA DOMAIN-CONTAINING PROTEIN"/>
    <property type="match status" value="1"/>
</dbReference>
<dbReference type="InterPro" id="IPR037185">
    <property type="entry name" value="EmrE-like"/>
</dbReference>
<dbReference type="PANTHER" id="PTHR42920">
    <property type="entry name" value="OS03G0707200 PROTEIN-RELATED"/>
    <property type="match status" value="1"/>
</dbReference>
<evidence type="ECO:0000256" key="3">
    <source>
        <dbReference type="ARBA" id="ARBA00022692"/>
    </source>
</evidence>
<keyword evidence="3 6" id="KW-0812">Transmembrane</keyword>
<dbReference type="KEGG" id="odi:ODI_R1675"/>
<evidence type="ECO:0000313" key="10">
    <source>
        <dbReference type="Proteomes" id="UP000078558"/>
    </source>
</evidence>
<dbReference type="InterPro" id="IPR051258">
    <property type="entry name" value="Diverse_Substrate_Transporter"/>
</dbReference>
<feature type="transmembrane region" description="Helical" evidence="6">
    <location>
        <begin position="175"/>
        <end position="198"/>
    </location>
</feature>
<gene>
    <name evidence="8" type="ORF">ODI_00549</name>
    <name evidence="9" type="ORF">ODI_R1675</name>
</gene>
<proteinExistence type="predicted"/>
<accession>A0A1C3K3I6</accession>
<evidence type="ECO:0000256" key="2">
    <source>
        <dbReference type="ARBA" id="ARBA00022475"/>
    </source>
</evidence>
<protein>
    <submittedName>
        <fullName evidence="8">Permease of the drug/metabolite transporter (DMT) superfamily</fullName>
    </submittedName>
</protein>
<keyword evidence="4 6" id="KW-1133">Transmembrane helix</keyword>
<dbReference type="SUPFAM" id="SSF103481">
    <property type="entry name" value="Multidrug resistance efflux transporter EmrE"/>
    <property type="match status" value="2"/>
</dbReference>
<feature type="domain" description="EamA" evidence="7">
    <location>
        <begin position="21"/>
        <end position="161"/>
    </location>
</feature>
<dbReference type="EMBL" id="LT907988">
    <property type="protein sequence ID" value="SOE48834.1"/>
    <property type="molecule type" value="Genomic_DNA"/>
</dbReference>
<dbReference type="EMBL" id="FLRC01000025">
    <property type="protein sequence ID" value="SBT26069.1"/>
    <property type="molecule type" value="Genomic_DNA"/>
</dbReference>
<feature type="domain" description="EamA" evidence="7">
    <location>
        <begin position="174"/>
        <end position="309"/>
    </location>
</feature>
<evidence type="ECO:0000256" key="6">
    <source>
        <dbReference type="SAM" id="Phobius"/>
    </source>
</evidence>
<dbReference type="GO" id="GO:0005886">
    <property type="term" value="C:plasma membrane"/>
    <property type="evidence" value="ECO:0007669"/>
    <property type="project" value="UniProtKB-SubCell"/>
</dbReference>
<feature type="transmembrane region" description="Helical" evidence="6">
    <location>
        <begin position="92"/>
        <end position="115"/>
    </location>
</feature>
<feature type="transmembrane region" description="Helical" evidence="6">
    <location>
        <begin position="121"/>
        <end position="138"/>
    </location>
</feature>
<keyword evidence="2" id="KW-1003">Cell membrane</keyword>
<feature type="transmembrane region" description="Helical" evidence="6">
    <location>
        <begin position="270"/>
        <end position="286"/>
    </location>
</feature>
<dbReference type="Pfam" id="PF00892">
    <property type="entry name" value="EamA"/>
    <property type="match status" value="2"/>
</dbReference>
<feature type="transmembrane region" description="Helical" evidence="6">
    <location>
        <begin position="236"/>
        <end position="258"/>
    </location>
</feature>
<evidence type="ECO:0000313" key="9">
    <source>
        <dbReference type="EMBL" id="SOE48834.1"/>
    </source>
</evidence>
<evidence type="ECO:0000256" key="1">
    <source>
        <dbReference type="ARBA" id="ARBA00004651"/>
    </source>
</evidence>
<dbReference type="STRING" id="1851544.ODI_00549"/>
<dbReference type="AlphaFoldDB" id="A0A1C3K3I6"/>
<feature type="transmembrane region" description="Helical" evidence="6">
    <location>
        <begin position="50"/>
        <end position="71"/>
    </location>
</feature>
<feature type="transmembrane region" description="Helical" evidence="6">
    <location>
        <begin position="21"/>
        <end position="44"/>
    </location>
</feature>
<evidence type="ECO:0000259" key="7">
    <source>
        <dbReference type="Pfam" id="PF00892"/>
    </source>
</evidence>
<feature type="transmembrane region" description="Helical" evidence="6">
    <location>
        <begin position="145"/>
        <end position="163"/>
    </location>
</feature>
<keyword evidence="10" id="KW-1185">Reference proteome</keyword>
<dbReference type="OrthoDB" id="9813617at2"/>
<dbReference type="InterPro" id="IPR000620">
    <property type="entry name" value="EamA_dom"/>
</dbReference>
<name>A0A1C3K3I6_9BURK</name>
<evidence type="ECO:0000313" key="8">
    <source>
        <dbReference type="EMBL" id="SBT26069.1"/>
    </source>
</evidence>
<keyword evidence="5 6" id="KW-0472">Membrane</keyword>
<feature type="transmembrane region" description="Helical" evidence="6">
    <location>
        <begin position="205"/>
        <end position="224"/>
    </location>
</feature>
<organism evidence="8 10">
    <name type="scientific">Orrella dioscoreae</name>
    <dbReference type="NCBI Taxonomy" id="1851544"/>
    <lineage>
        <taxon>Bacteria</taxon>
        <taxon>Pseudomonadati</taxon>
        <taxon>Pseudomonadota</taxon>
        <taxon>Betaproteobacteria</taxon>
        <taxon>Burkholderiales</taxon>
        <taxon>Alcaligenaceae</taxon>
        <taxon>Orrella</taxon>
    </lineage>
</organism>
<evidence type="ECO:0000256" key="4">
    <source>
        <dbReference type="ARBA" id="ARBA00022989"/>
    </source>
</evidence>
<comment type="subcellular location">
    <subcellularLocation>
        <location evidence="1">Cell membrane</location>
        <topology evidence="1">Multi-pass membrane protein</topology>
    </subcellularLocation>
</comment>
<reference evidence="9 10" key="2">
    <citation type="submission" date="2017-08" db="EMBL/GenBank/DDBJ databases">
        <authorList>
            <person name="de Groot N.N."/>
        </authorList>
    </citation>
    <scope>NUCLEOTIDE SEQUENCE [LARGE SCALE GENOMIC DNA]</scope>
    <source>
        <strain evidence="9">Orrdi1</strain>
    </source>
</reference>